<sequence length="73" mass="8918">EICCKVYQRWHCWDEEAKEMISRIRIWLMNHGKEKYADPEYLNIFNDTTAFINLKDTETFGFEYYSWASLDPL</sequence>
<organism evidence="1">
    <name type="scientific">marine sediment metagenome</name>
    <dbReference type="NCBI Taxonomy" id="412755"/>
    <lineage>
        <taxon>unclassified sequences</taxon>
        <taxon>metagenomes</taxon>
        <taxon>ecological metagenomes</taxon>
    </lineage>
</organism>
<accession>X1LG26</accession>
<evidence type="ECO:0000313" key="1">
    <source>
        <dbReference type="EMBL" id="GAH93088.1"/>
    </source>
</evidence>
<feature type="non-terminal residue" evidence="1">
    <location>
        <position position="1"/>
    </location>
</feature>
<name>X1LG26_9ZZZZ</name>
<gene>
    <name evidence="1" type="ORF">S06H3_00480</name>
</gene>
<dbReference type="AlphaFoldDB" id="X1LG26"/>
<dbReference type="EMBL" id="BARV01000085">
    <property type="protein sequence ID" value="GAH93088.1"/>
    <property type="molecule type" value="Genomic_DNA"/>
</dbReference>
<comment type="caution">
    <text evidence="1">The sequence shown here is derived from an EMBL/GenBank/DDBJ whole genome shotgun (WGS) entry which is preliminary data.</text>
</comment>
<proteinExistence type="predicted"/>
<reference evidence="1" key="1">
    <citation type="journal article" date="2014" name="Front. Microbiol.">
        <title>High frequency of phylogenetically diverse reductive dehalogenase-homologous genes in deep subseafloor sedimentary metagenomes.</title>
        <authorList>
            <person name="Kawai M."/>
            <person name="Futagami T."/>
            <person name="Toyoda A."/>
            <person name="Takaki Y."/>
            <person name="Nishi S."/>
            <person name="Hori S."/>
            <person name="Arai W."/>
            <person name="Tsubouchi T."/>
            <person name="Morono Y."/>
            <person name="Uchiyama I."/>
            <person name="Ito T."/>
            <person name="Fujiyama A."/>
            <person name="Inagaki F."/>
            <person name="Takami H."/>
        </authorList>
    </citation>
    <scope>NUCLEOTIDE SEQUENCE</scope>
    <source>
        <strain evidence="1">Expedition CK06-06</strain>
    </source>
</reference>
<protein>
    <submittedName>
        <fullName evidence="1">Uncharacterized protein</fullName>
    </submittedName>
</protein>